<evidence type="ECO:0000259" key="4">
    <source>
        <dbReference type="Pfam" id="PF04755"/>
    </source>
</evidence>
<evidence type="ECO:0000256" key="3">
    <source>
        <dbReference type="SAM" id="MobiDB-lite"/>
    </source>
</evidence>
<dbReference type="AlphaFoldDB" id="A0A2V3IP57"/>
<name>A0A2V3IP57_9FLOR</name>
<evidence type="ECO:0000256" key="1">
    <source>
        <dbReference type="ARBA" id="ARBA00004474"/>
    </source>
</evidence>
<proteinExistence type="predicted"/>
<sequence>MQPGASNTNGCPIAFCTGFPIQKQNCARELSSESFHLQSTASRIRYCRRGRALLLCHTGNGISENNSSEKNKDPIKPTSKVDLPSDPSTAKHRLLELLNTLINDDAQITEVERLIRRLESLNNPAATEIFTETALAGSWKLLFSSLRGKTSGNIRIRRIGQDVLPDKKLIINRALWTFPGSSGQGDINATLDVECKYTFVGPSRLKLELLEHKVVILERSDGKRIQLPSDMNAVIAELRLGLPVEFFDPSGLLDVSYIEPNFRIARFMGKRVAGVRNVFIRND</sequence>
<dbReference type="EMBL" id="NBIV01000110">
    <property type="protein sequence ID" value="PXF43837.1"/>
    <property type="molecule type" value="Genomic_DNA"/>
</dbReference>
<keyword evidence="6" id="KW-1185">Reference proteome</keyword>
<accession>A0A2V3IP57</accession>
<comment type="caution">
    <text evidence="5">The sequence shown here is derived from an EMBL/GenBank/DDBJ whole genome shotgun (WGS) entry which is preliminary data.</text>
</comment>
<organism evidence="5 6">
    <name type="scientific">Gracilariopsis chorda</name>
    <dbReference type="NCBI Taxonomy" id="448386"/>
    <lineage>
        <taxon>Eukaryota</taxon>
        <taxon>Rhodophyta</taxon>
        <taxon>Florideophyceae</taxon>
        <taxon>Rhodymeniophycidae</taxon>
        <taxon>Gracilariales</taxon>
        <taxon>Gracilariaceae</taxon>
        <taxon>Gracilariopsis</taxon>
    </lineage>
</organism>
<feature type="region of interest" description="Disordered" evidence="3">
    <location>
        <begin position="63"/>
        <end position="87"/>
    </location>
</feature>
<evidence type="ECO:0000256" key="2">
    <source>
        <dbReference type="ARBA" id="ARBA00022640"/>
    </source>
</evidence>
<reference evidence="5 6" key="1">
    <citation type="journal article" date="2018" name="Mol. Biol. Evol.">
        <title>Analysis of the draft genome of the red seaweed Gracilariopsis chorda provides insights into genome size evolution in Rhodophyta.</title>
        <authorList>
            <person name="Lee J."/>
            <person name="Yang E.C."/>
            <person name="Graf L."/>
            <person name="Yang J.H."/>
            <person name="Qiu H."/>
            <person name="Zel Zion U."/>
            <person name="Chan C.X."/>
            <person name="Stephens T.G."/>
            <person name="Weber A.P.M."/>
            <person name="Boo G.H."/>
            <person name="Boo S.M."/>
            <person name="Kim K.M."/>
            <person name="Shin Y."/>
            <person name="Jung M."/>
            <person name="Lee S.J."/>
            <person name="Yim H.S."/>
            <person name="Lee J.H."/>
            <person name="Bhattacharya D."/>
            <person name="Yoon H.S."/>
        </authorList>
    </citation>
    <scope>NUCLEOTIDE SEQUENCE [LARGE SCALE GENOMIC DNA]</scope>
    <source>
        <strain evidence="5 6">SKKU-2015</strain>
        <tissue evidence="5">Whole body</tissue>
    </source>
</reference>
<dbReference type="OrthoDB" id="5194at2759"/>
<dbReference type="Proteomes" id="UP000247409">
    <property type="component" value="Unassembled WGS sequence"/>
</dbReference>
<gene>
    <name evidence="5" type="ORF">BWQ96_06458</name>
</gene>
<feature type="domain" description="Plastid lipid-associated protein/fibrillin conserved" evidence="4">
    <location>
        <begin position="103"/>
        <end position="266"/>
    </location>
</feature>
<dbReference type="Pfam" id="PF04755">
    <property type="entry name" value="PAP_fibrillin"/>
    <property type="match status" value="1"/>
</dbReference>
<evidence type="ECO:0000313" key="5">
    <source>
        <dbReference type="EMBL" id="PXF43837.1"/>
    </source>
</evidence>
<dbReference type="InterPro" id="IPR006843">
    <property type="entry name" value="PAP/fibrillin_dom"/>
</dbReference>
<dbReference type="GO" id="GO:0009536">
    <property type="term" value="C:plastid"/>
    <property type="evidence" value="ECO:0007669"/>
    <property type="project" value="UniProtKB-SubCell"/>
</dbReference>
<keyword evidence="2" id="KW-0934">Plastid</keyword>
<comment type="subcellular location">
    <subcellularLocation>
        <location evidence="1">Plastid</location>
    </subcellularLocation>
</comment>
<evidence type="ECO:0000313" key="6">
    <source>
        <dbReference type="Proteomes" id="UP000247409"/>
    </source>
</evidence>
<protein>
    <recommendedName>
        <fullName evidence="4">Plastid lipid-associated protein/fibrillin conserved domain-containing protein</fullName>
    </recommendedName>
</protein>